<dbReference type="Proteomes" id="UP000012040">
    <property type="component" value="Chromosome"/>
</dbReference>
<protein>
    <recommendedName>
        <fullName evidence="6">Cytochrome c domain-containing protein</fullName>
    </recommendedName>
</protein>
<evidence type="ECO:0000259" key="6">
    <source>
        <dbReference type="PROSITE" id="PS51007"/>
    </source>
</evidence>
<dbReference type="PATRIC" id="fig|1184267.3.peg.659"/>
<feature type="transmembrane region" description="Helical" evidence="5">
    <location>
        <begin position="96"/>
        <end position="120"/>
    </location>
</feature>
<dbReference type="HOGENOM" id="CLU_033225_0_0_7"/>
<dbReference type="STRING" id="1184267.A11Q_649"/>
<dbReference type="EMBL" id="CP003537">
    <property type="protein sequence ID" value="AGH94869.1"/>
    <property type="molecule type" value="Genomic_DNA"/>
</dbReference>
<organism evidence="7 8">
    <name type="scientific">Pseudobdellovibrio exovorus JSS</name>
    <dbReference type="NCBI Taxonomy" id="1184267"/>
    <lineage>
        <taxon>Bacteria</taxon>
        <taxon>Pseudomonadati</taxon>
        <taxon>Bdellovibrionota</taxon>
        <taxon>Bdellovibrionia</taxon>
        <taxon>Bdellovibrionales</taxon>
        <taxon>Pseudobdellovibrionaceae</taxon>
        <taxon>Pseudobdellovibrio</taxon>
    </lineage>
</organism>
<keyword evidence="5" id="KW-0812">Transmembrane</keyword>
<dbReference type="eggNOG" id="COG1271">
    <property type="taxonomic scope" value="Bacteria"/>
</dbReference>
<keyword evidence="2 4" id="KW-0479">Metal-binding</keyword>
<keyword evidence="8" id="KW-1185">Reference proteome</keyword>
<accession>M4VP12</accession>
<dbReference type="PROSITE" id="PS51007">
    <property type="entry name" value="CYTC"/>
    <property type="match status" value="1"/>
</dbReference>
<keyword evidence="1 4" id="KW-0349">Heme</keyword>
<dbReference type="InterPro" id="IPR036909">
    <property type="entry name" value="Cyt_c-like_dom_sf"/>
</dbReference>
<proteinExistence type="predicted"/>
<feature type="domain" description="Cytochrome c" evidence="6">
    <location>
        <begin position="359"/>
        <end position="437"/>
    </location>
</feature>
<feature type="transmembrane region" description="Helical" evidence="5">
    <location>
        <begin position="60"/>
        <end position="84"/>
    </location>
</feature>
<keyword evidence="5" id="KW-1133">Transmembrane helix</keyword>
<dbReference type="GO" id="GO:0046872">
    <property type="term" value="F:metal ion binding"/>
    <property type="evidence" value="ECO:0007669"/>
    <property type="project" value="UniProtKB-KW"/>
</dbReference>
<dbReference type="RefSeq" id="WP_015469359.1">
    <property type="nucleotide sequence ID" value="NC_020813.1"/>
</dbReference>
<reference evidence="7 8" key="1">
    <citation type="journal article" date="2013" name="ISME J.">
        <title>By their genes ye shall know them: genomic signatures of predatory bacteria.</title>
        <authorList>
            <person name="Pasternak Z."/>
            <person name="Pietrokovski S."/>
            <person name="Rotem O."/>
            <person name="Gophna U."/>
            <person name="Lurie-Weinberger M.N."/>
            <person name="Jurkevitch E."/>
        </authorList>
    </citation>
    <scope>NUCLEOTIDE SEQUENCE [LARGE SCALE GENOMIC DNA]</scope>
    <source>
        <strain evidence="7 8">JSS</strain>
    </source>
</reference>
<gene>
    <name evidence="7" type="ORF">A11Q_649</name>
</gene>
<feature type="transmembrane region" description="Helical" evidence="5">
    <location>
        <begin position="179"/>
        <end position="202"/>
    </location>
</feature>
<evidence type="ECO:0000313" key="7">
    <source>
        <dbReference type="EMBL" id="AGH94869.1"/>
    </source>
</evidence>
<evidence type="ECO:0000256" key="2">
    <source>
        <dbReference type="ARBA" id="ARBA00022723"/>
    </source>
</evidence>
<dbReference type="eggNOG" id="COG2010">
    <property type="taxonomic scope" value="Bacteria"/>
</dbReference>
<evidence type="ECO:0000256" key="1">
    <source>
        <dbReference type="ARBA" id="ARBA00022617"/>
    </source>
</evidence>
<feature type="transmembrane region" description="Helical" evidence="5">
    <location>
        <begin position="261"/>
        <end position="280"/>
    </location>
</feature>
<keyword evidence="5" id="KW-0472">Membrane</keyword>
<dbReference type="InterPro" id="IPR009056">
    <property type="entry name" value="Cyt_c-like_dom"/>
</dbReference>
<evidence type="ECO:0000256" key="4">
    <source>
        <dbReference type="PROSITE-ProRule" id="PRU00433"/>
    </source>
</evidence>
<dbReference type="Pfam" id="PF13442">
    <property type="entry name" value="Cytochrome_CBB3"/>
    <property type="match status" value="1"/>
</dbReference>
<feature type="transmembrane region" description="Helical" evidence="5">
    <location>
        <begin position="223"/>
        <end position="241"/>
    </location>
</feature>
<evidence type="ECO:0000256" key="5">
    <source>
        <dbReference type="SAM" id="Phobius"/>
    </source>
</evidence>
<feature type="transmembrane region" description="Helical" evidence="5">
    <location>
        <begin position="292"/>
        <end position="308"/>
    </location>
</feature>
<evidence type="ECO:0000256" key="3">
    <source>
        <dbReference type="ARBA" id="ARBA00023004"/>
    </source>
</evidence>
<dbReference type="GO" id="GO:0009055">
    <property type="term" value="F:electron transfer activity"/>
    <property type="evidence" value="ECO:0007669"/>
    <property type="project" value="InterPro"/>
</dbReference>
<sequence length="461" mass="52836">MDFPLYHLDFLGNRLLIAIVAITHVVITHALAVGGMLIIACMERKGLYDPEWDRFAKKTLFSFFLITTTVGAMTGVGIWFSASLVNPTSIASLIRVFFWAWFTEWICFVTEVILILYYYLTWDKWVNDRKRGHVRLGFNLALTSWLTMAIIVAILAFMMDPGNWLTDKSFLSGFVNPIYLPQLAFRTPLAMVMAGGSTFLVLAFTQVSDDFRKKATKFISKWILAWLPFLGLGSYWYLQAIPDSMRANFNVALTTQEFTSWYKGVLYTIVIAILFVLLLTLKGIKTGRLSKAVMVTPFIIFIIFMGQFERSREFIRKPYVIGNYLYANGFRKDDYPLLQRDGILKHAPYVSIREITEQNKLAAGREVFNLTCTRCHTVNGVNSVVTKLSHMYGSNPWNVETITNYLAVMHQTRIFMPPFPGNEKERQALAKYLISLQYSQEPFEGVQVIGISTEEDKKETR</sequence>
<dbReference type="KEGG" id="bex:A11Q_649"/>
<evidence type="ECO:0000313" key="8">
    <source>
        <dbReference type="Proteomes" id="UP000012040"/>
    </source>
</evidence>
<dbReference type="Gene3D" id="1.10.760.10">
    <property type="entry name" value="Cytochrome c-like domain"/>
    <property type="match status" value="1"/>
</dbReference>
<dbReference type="AlphaFoldDB" id="M4VP12"/>
<dbReference type="GO" id="GO:0020037">
    <property type="term" value="F:heme binding"/>
    <property type="evidence" value="ECO:0007669"/>
    <property type="project" value="InterPro"/>
</dbReference>
<feature type="transmembrane region" description="Helical" evidence="5">
    <location>
        <begin position="15"/>
        <end position="39"/>
    </location>
</feature>
<feature type="transmembrane region" description="Helical" evidence="5">
    <location>
        <begin position="140"/>
        <end position="159"/>
    </location>
</feature>
<dbReference type="OrthoDB" id="9795893at2"/>
<keyword evidence="3 4" id="KW-0408">Iron</keyword>
<name>M4VP12_9BACT</name>
<dbReference type="SUPFAM" id="SSF46626">
    <property type="entry name" value="Cytochrome c"/>
    <property type="match status" value="1"/>
</dbReference>